<feature type="domain" description="HTH myb-type" evidence="8">
    <location>
        <begin position="772"/>
        <end position="832"/>
    </location>
</feature>
<dbReference type="Proteomes" id="UP000829196">
    <property type="component" value="Unassembled WGS sequence"/>
</dbReference>
<evidence type="ECO:0000313" key="10">
    <source>
        <dbReference type="Proteomes" id="UP000829196"/>
    </source>
</evidence>
<dbReference type="Pfam" id="PF22936">
    <property type="entry name" value="Pol_BBD"/>
    <property type="match status" value="1"/>
</dbReference>
<dbReference type="InterPro" id="IPR058673">
    <property type="entry name" value="HHO5-like_N"/>
</dbReference>
<evidence type="ECO:0000256" key="4">
    <source>
        <dbReference type="ARBA" id="ARBA00023163"/>
    </source>
</evidence>
<dbReference type="PANTHER" id="PTHR31003:SF19">
    <property type="entry name" value="MYB FAMILY TRANSCRIPTION FACTOR EFM"/>
    <property type="match status" value="1"/>
</dbReference>
<dbReference type="Pfam" id="PF26575">
    <property type="entry name" value="HHO5_N"/>
    <property type="match status" value="1"/>
</dbReference>
<dbReference type="InterPro" id="IPR006447">
    <property type="entry name" value="Myb_dom_plants"/>
</dbReference>
<keyword evidence="5" id="KW-0539">Nucleus</keyword>
<evidence type="ECO:0000256" key="6">
    <source>
        <dbReference type="SAM" id="Coils"/>
    </source>
</evidence>
<evidence type="ECO:0000256" key="2">
    <source>
        <dbReference type="ARBA" id="ARBA00023015"/>
    </source>
</evidence>
<dbReference type="GO" id="GO:0005634">
    <property type="term" value="C:nucleus"/>
    <property type="evidence" value="ECO:0007669"/>
    <property type="project" value="UniProtKB-SubCell"/>
</dbReference>
<dbReference type="EMBL" id="JAGYWB010000005">
    <property type="protein sequence ID" value="KAI0522444.1"/>
    <property type="molecule type" value="Genomic_DNA"/>
</dbReference>
<dbReference type="SUPFAM" id="SSF46689">
    <property type="entry name" value="Homeodomain-like"/>
    <property type="match status" value="1"/>
</dbReference>
<gene>
    <name evidence="9" type="ORF">KFK09_004823</name>
</gene>
<sequence length="993" mass="111381">MATFGNRNTPEGYSITRPPLFDNIPFDFWKTRMSTFLQSLDYRMWILVQDGYTKPTRLVDGVMVEIPFTDWTVEERDLAQLNAKCLNSFFCALKSEDYMRVSTCKSRKDIWDRLCITYEGTNEVKQSRLNILLHDYELFRMKPNESISDMYTIFTQIVTSLHALGRELTNAEMVNKILRCLPTAYDAKITAITESKDLNIYSIDNLLGSLIAYEQGVSQRKIDAGHIKTDCPKLKVTHAKEKVEEKPMVKKAKKKFQRAFWADSASDSSETEKEEEVTNLCLMADNVDHSDQEENCSHTRPRGSIWYLDSGCSKHMTGDTTQFISLEARNGGKVTLGDNTTKKVVGSGCRVDRKSTSGTCQFIGNSLVSWSSRKQNSVALSTAEAEYIALGSCVAQTATQSFYHLIFVPIERIAKERVEESIQGRISTTEARRLHLDFKDTCEKICQGDPVLCRHLESVNSRTRISKIEIRAALKKIKGEKVVGPDDILIEVDYGSYTVIKRHLQEDVPWYRPFADDILLVETRDGVKDFPSELSLDYNPTTYSMNQDQKSYGEQAEQMQKLQELLVRLEDERLKIDAFKRELPLCMQLLNNAMEAYKRQLETYQTNQGPRLVLEEFIPLNKNLNIQESEKPSSSEKASWMVSAQLWSTEAGKQQTMPSTTPLKETIENSFILSSKQALEAKPRCGGAFHPFSKDKSKNLPPTSTSCSSTTRILPELALASADDEIEEKKSSENGNGERSGRREGCSKSGGSDLPHNKGGGSSAPGEGSPTTQRKARRCWSPDLHRRFVNALQILGGSQVATPKQIRELMKVDGLTNDEVKSHLQKYRLHTRRPMPAPTVAPTAPQLLVLGGIWVPPEYATSAAAAAGPTLYGAHPVPAHYCPSSQVPQDYYQVPTPPALVAAAAAQFHGHLPPLHRVGGLNLYKGCQVSPESDHRSDGERSESIEEEQEGQGREEEEEEDEEEEANDKNVEEKELVVLGEAKPQDNDALLNF</sequence>
<keyword evidence="6" id="KW-0175">Coiled coil</keyword>
<dbReference type="Pfam" id="PF00249">
    <property type="entry name" value="Myb_DNA-binding"/>
    <property type="match status" value="1"/>
</dbReference>
<dbReference type="GO" id="GO:0003700">
    <property type="term" value="F:DNA-binding transcription factor activity"/>
    <property type="evidence" value="ECO:0007669"/>
    <property type="project" value="InterPro"/>
</dbReference>
<dbReference type="Gene3D" id="1.10.10.60">
    <property type="entry name" value="Homeodomain-like"/>
    <property type="match status" value="1"/>
</dbReference>
<dbReference type="AlphaFoldDB" id="A0A8T3BU10"/>
<keyword evidence="4" id="KW-0804">Transcription</keyword>
<feature type="compositionally biased region" description="Basic and acidic residues" evidence="7">
    <location>
        <begin position="967"/>
        <end position="976"/>
    </location>
</feature>
<feature type="coiled-coil region" evidence="6">
    <location>
        <begin position="552"/>
        <end position="607"/>
    </location>
</feature>
<dbReference type="NCBIfam" id="TIGR01557">
    <property type="entry name" value="myb_SHAQKYF"/>
    <property type="match status" value="1"/>
</dbReference>
<reference evidence="9" key="1">
    <citation type="journal article" date="2022" name="Front. Genet.">
        <title>Chromosome-Scale Assembly of the Dendrobium nobile Genome Provides Insights Into the Molecular Mechanism of the Biosynthesis of the Medicinal Active Ingredient of Dendrobium.</title>
        <authorList>
            <person name="Xu Q."/>
            <person name="Niu S.-C."/>
            <person name="Li K.-L."/>
            <person name="Zheng P.-J."/>
            <person name="Zhang X.-J."/>
            <person name="Jia Y."/>
            <person name="Liu Y."/>
            <person name="Niu Y.-X."/>
            <person name="Yu L.-H."/>
            <person name="Chen D.-F."/>
            <person name="Zhang G.-Q."/>
        </authorList>
    </citation>
    <scope>NUCLEOTIDE SEQUENCE</scope>
    <source>
        <tissue evidence="9">Leaf</tissue>
    </source>
</reference>
<comment type="caution">
    <text evidence="9">The sequence shown here is derived from an EMBL/GenBank/DDBJ whole genome shotgun (WGS) entry which is preliminary data.</text>
</comment>
<dbReference type="PANTHER" id="PTHR31003">
    <property type="entry name" value="MYB FAMILY TRANSCRIPTION FACTOR"/>
    <property type="match status" value="1"/>
</dbReference>
<evidence type="ECO:0000256" key="7">
    <source>
        <dbReference type="SAM" id="MobiDB-lite"/>
    </source>
</evidence>
<proteinExistence type="predicted"/>
<evidence type="ECO:0000259" key="8">
    <source>
        <dbReference type="PROSITE" id="PS51294"/>
    </source>
</evidence>
<dbReference type="PROSITE" id="PS51294">
    <property type="entry name" value="HTH_MYB"/>
    <property type="match status" value="1"/>
</dbReference>
<dbReference type="FunFam" id="1.10.10.60:FF:000002">
    <property type="entry name" value="Myb family transcription factor"/>
    <property type="match status" value="1"/>
</dbReference>
<dbReference type="InterPro" id="IPR009057">
    <property type="entry name" value="Homeodomain-like_sf"/>
</dbReference>
<protein>
    <recommendedName>
        <fullName evidence="8">HTH myb-type domain-containing protein</fullName>
    </recommendedName>
</protein>
<dbReference type="CDD" id="cd09272">
    <property type="entry name" value="RNase_HI_RT_Ty1"/>
    <property type="match status" value="1"/>
</dbReference>
<name>A0A8T3BU10_DENNO</name>
<dbReference type="OrthoDB" id="1908613at2759"/>
<dbReference type="GO" id="GO:0003677">
    <property type="term" value="F:DNA binding"/>
    <property type="evidence" value="ECO:0007669"/>
    <property type="project" value="UniProtKB-KW"/>
</dbReference>
<dbReference type="Pfam" id="PF14223">
    <property type="entry name" value="Retrotran_gag_2"/>
    <property type="match status" value="1"/>
</dbReference>
<feature type="compositionally biased region" description="Basic and acidic residues" evidence="7">
    <location>
        <begin position="932"/>
        <end position="944"/>
    </location>
</feature>
<evidence type="ECO:0000256" key="5">
    <source>
        <dbReference type="ARBA" id="ARBA00023242"/>
    </source>
</evidence>
<feature type="region of interest" description="Disordered" evidence="7">
    <location>
        <begin position="929"/>
        <end position="993"/>
    </location>
</feature>
<dbReference type="InterPro" id="IPR001005">
    <property type="entry name" value="SANT/Myb"/>
</dbReference>
<accession>A0A8T3BU10</accession>
<organism evidence="9 10">
    <name type="scientific">Dendrobium nobile</name>
    <name type="common">Orchid</name>
    <dbReference type="NCBI Taxonomy" id="94219"/>
    <lineage>
        <taxon>Eukaryota</taxon>
        <taxon>Viridiplantae</taxon>
        <taxon>Streptophyta</taxon>
        <taxon>Embryophyta</taxon>
        <taxon>Tracheophyta</taxon>
        <taxon>Spermatophyta</taxon>
        <taxon>Magnoliopsida</taxon>
        <taxon>Liliopsida</taxon>
        <taxon>Asparagales</taxon>
        <taxon>Orchidaceae</taxon>
        <taxon>Epidendroideae</taxon>
        <taxon>Malaxideae</taxon>
        <taxon>Dendrobiinae</taxon>
        <taxon>Dendrobium</taxon>
    </lineage>
</organism>
<keyword evidence="2" id="KW-0805">Transcription regulation</keyword>
<feature type="region of interest" description="Disordered" evidence="7">
    <location>
        <begin position="690"/>
        <end position="780"/>
    </location>
</feature>
<dbReference type="InterPro" id="IPR044787">
    <property type="entry name" value="HHO5-like"/>
</dbReference>
<keyword evidence="10" id="KW-1185">Reference proteome</keyword>
<evidence type="ECO:0000256" key="1">
    <source>
        <dbReference type="ARBA" id="ARBA00004123"/>
    </source>
</evidence>
<dbReference type="SMR" id="A0A8T3BU10"/>
<feature type="compositionally biased region" description="Acidic residues" evidence="7">
    <location>
        <begin position="945"/>
        <end position="966"/>
    </location>
</feature>
<dbReference type="InterPro" id="IPR017930">
    <property type="entry name" value="Myb_dom"/>
</dbReference>
<evidence type="ECO:0000256" key="3">
    <source>
        <dbReference type="ARBA" id="ARBA00023125"/>
    </source>
</evidence>
<comment type="subcellular location">
    <subcellularLocation>
        <location evidence="1">Nucleus</location>
    </subcellularLocation>
</comment>
<evidence type="ECO:0000313" key="9">
    <source>
        <dbReference type="EMBL" id="KAI0522444.1"/>
    </source>
</evidence>
<dbReference type="InterPro" id="IPR054722">
    <property type="entry name" value="PolX-like_BBD"/>
</dbReference>
<keyword evidence="3" id="KW-0238">DNA-binding</keyword>